<proteinExistence type="predicted"/>
<keyword evidence="2" id="KW-1133">Transmembrane helix</keyword>
<keyword evidence="4" id="KW-1185">Reference proteome</keyword>
<accession>A0A318THZ9</accession>
<feature type="compositionally biased region" description="Polar residues" evidence="1">
    <location>
        <begin position="126"/>
        <end position="135"/>
    </location>
</feature>
<organism evidence="3 4">
    <name type="scientific">Rhodopseudomonas faecalis</name>
    <dbReference type="NCBI Taxonomy" id="99655"/>
    <lineage>
        <taxon>Bacteria</taxon>
        <taxon>Pseudomonadati</taxon>
        <taxon>Pseudomonadota</taxon>
        <taxon>Alphaproteobacteria</taxon>
        <taxon>Hyphomicrobiales</taxon>
        <taxon>Nitrobacteraceae</taxon>
        <taxon>Rhodopseudomonas</taxon>
    </lineage>
</organism>
<sequence length="135" mass="13701">MRRGEGPSGAGMPEKQTGELTGKLREQPLLRLLAINLAVGGLVATLLLGGLLWLNPLRLRDLIFADAAPGTALGLLLFGFVITFGSAAMGTAIMTMTTDRDAGGGGGRRRPVGGALQPAVVPAPSRTPSGSAARG</sequence>
<feature type="region of interest" description="Disordered" evidence="1">
    <location>
        <begin position="1"/>
        <end position="20"/>
    </location>
</feature>
<dbReference type="EMBL" id="QJTI01000003">
    <property type="protein sequence ID" value="PYF04356.1"/>
    <property type="molecule type" value="Genomic_DNA"/>
</dbReference>
<feature type="transmembrane region" description="Helical" evidence="2">
    <location>
        <begin position="73"/>
        <end position="93"/>
    </location>
</feature>
<dbReference type="AlphaFoldDB" id="A0A318THZ9"/>
<feature type="transmembrane region" description="Helical" evidence="2">
    <location>
        <begin position="32"/>
        <end position="53"/>
    </location>
</feature>
<feature type="region of interest" description="Disordered" evidence="1">
    <location>
        <begin position="98"/>
        <end position="135"/>
    </location>
</feature>
<evidence type="ECO:0000313" key="4">
    <source>
        <dbReference type="Proteomes" id="UP000248148"/>
    </source>
</evidence>
<keyword evidence="2" id="KW-0812">Transmembrane</keyword>
<evidence type="ECO:0000313" key="3">
    <source>
        <dbReference type="EMBL" id="PYF04356.1"/>
    </source>
</evidence>
<evidence type="ECO:0000256" key="2">
    <source>
        <dbReference type="SAM" id="Phobius"/>
    </source>
</evidence>
<gene>
    <name evidence="3" type="ORF">BJ122_1038</name>
</gene>
<comment type="caution">
    <text evidence="3">The sequence shown here is derived from an EMBL/GenBank/DDBJ whole genome shotgun (WGS) entry which is preliminary data.</text>
</comment>
<name>A0A318THZ9_9BRAD</name>
<evidence type="ECO:0000256" key="1">
    <source>
        <dbReference type="SAM" id="MobiDB-lite"/>
    </source>
</evidence>
<keyword evidence="2" id="KW-0472">Membrane</keyword>
<dbReference type="Proteomes" id="UP000248148">
    <property type="component" value="Unassembled WGS sequence"/>
</dbReference>
<reference evidence="3 4" key="1">
    <citation type="submission" date="2018-06" db="EMBL/GenBank/DDBJ databases">
        <title>Genomic Encyclopedia of Archaeal and Bacterial Type Strains, Phase II (KMG-II): from individual species to whole genera.</title>
        <authorList>
            <person name="Goeker M."/>
        </authorList>
    </citation>
    <scope>NUCLEOTIDE SEQUENCE [LARGE SCALE GENOMIC DNA]</scope>
    <source>
        <strain evidence="3 4">JCM 11668</strain>
    </source>
</reference>
<protein>
    <submittedName>
        <fullName evidence="3">Uncharacterized protein</fullName>
    </submittedName>
</protein>